<sequence length="133" mass="14131">MKKGIKILLIVCIVAAALAITGTVVMRRIQGNLDALKTTEIPRTDLQRIEDGTYTGRYSVFPVSATVEVTVENHVITGIRLVEHKNGKGQAAESIPGEVVRTQSLQVDAVSGATYSSKVILLAIADALDGETA</sequence>
<dbReference type="Proteomes" id="UP000192790">
    <property type="component" value="Unassembled WGS sequence"/>
</dbReference>
<accession>A0A1W2CAH1</accession>
<name>A0A1W2CAH1_9FIRM</name>
<dbReference type="AlphaFoldDB" id="A0A1W2CAH1"/>
<organism evidence="2 3">
    <name type="scientific">Papillibacter cinnamivorans DSM 12816</name>
    <dbReference type="NCBI Taxonomy" id="1122930"/>
    <lineage>
        <taxon>Bacteria</taxon>
        <taxon>Bacillati</taxon>
        <taxon>Bacillota</taxon>
        <taxon>Clostridia</taxon>
        <taxon>Eubacteriales</taxon>
        <taxon>Oscillospiraceae</taxon>
        <taxon>Papillibacter</taxon>
    </lineage>
</organism>
<evidence type="ECO:0000313" key="2">
    <source>
        <dbReference type="EMBL" id="SMC81964.1"/>
    </source>
</evidence>
<evidence type="ECO:0000313" key="3">
    <source>
        <dbReference type="Proteomes" id="UP000192790"/>
    </source>
</evidence>
<reference evidence="2 3" key="1">
    <citation type="submission" date="2017-04" db="EMBL/GenBank/DDBJ databases">
        <authorList>
            <person name="Afonso C.L."/>
            <person name="Miller P.J."/>
            <person name="Scott M.A."/>
            <person name="Spackman E."/>
            <person name="Goraichik I."/>
            <person name="Dimitrov K.M."/>
            <person name="Suarez D.L."/>
            <person name="Swayne D.E."/>
        </authorList>
    </citation>
    <scope>NUCLEOTIDE SEQUENCE [LARGE SCALE GENOMIC DNA]</scope>
    <source>
        <strain evidence="2 3">DSM 12816</strain>
    </source>
</reference>
<dbReference type="InterPro" id="IPR007329">
    <property type="entry name" value="FMN-bd"/>
</dbReference>
<dbReference type="STRING" id="1122930.SAMN02745168_2684"/>
<dbReference type="SMART" id="SM00900">
    <property type="entry name" value="FMN_bind"/>
    <property type="match status" value="1"/>
</dbReference>
<feature type="domain" description="FMN-binding" evidence="1">
    <location>
        <begin position="57"/>
        <end position="131"/>
    </location>
</feature>
<protein>
    <submittedName>
        <fullName evidence="2">FMN-binding domain-containing protein</fullName>
    </submittedName>
</protein>
<keyword evidence="3" id="KW-1185">Reference proteome</keyword>
<dbReference type="EMBL" id="FWXW01000008">
    <property type="protein sequence ID" value="SMC81964.1"/>
    <property type="molecule type" value="Genomic_DNA"/>
</dbReference>
<dbReference type="GO" id="GO:0010181">
    <property type="term" value="F:FMN binding"/>
    <property type="evidence" value="ECO:0007669"/>
    <property type="project" value="InterPro"/>
</dbReference>
<gene>
    <name evidence="2" type="ORF">SAMN02745168_2684</name>
</gene>
<dbReference type="GO" id="GO:0016020">
    <property type="term" value="C:membrane"/>
    <property type="evidence" value="ECO:0007669"/>
    <property type="project" value="InterPro"/>
</dbReference>
<evidence type="ECO:0000259" key="1">
    <source>
        <dbReference type="SMART" id="SM00900"/>
    </source>
</evidence>
<proteinExistence type="predicted"/>
<dbReference type="RefSeq" id="WP_242942853.1">
    <property type="nucleotide sequence ID" value="NZ_FWXW01000008.1"/>
</dbReference>
<dbReference type="Pfam" id="PF04205">
    <property type="entry name" value="FMN_bind"/>
    <property type="match status" value="1"/>
</dbReference>
<dbReference type="Gene3D" id="3.90.1010.20">
    <property type="match status" value="1"/>
</dbReference>